<dbReference type="PANTHER" id="PTHR36303:SF1">
    <property type="entry name" value="2',3'-CYCLIC-NUCLEOTIDE 2'-PHOSPHODIESTERASE"/>
    <property type="match status" value="1"/>
</dbReference>
<protein>
    <recommendedName>
        <fullName evidence="5">Metallophosphoesterase</fullName>
    </recommendedName>
</protein>
<feature type="binding site" evidence="2">
    <location>
        <position position="52"/>
    </location>
    <ligand>
        <name>Fe cation</name>
        <dbReference type="ChEBI" id="CHEBI:24875"/>
        <label>1</label>
    </ligand>
</feature>
<dbReference type="HOGENOM" id="CLU_068238_0_0_14"/>
<dbReference type="STRING" id="243272.MARTH_orf180"/>
<feature type="binding site" evidence="2">
    <location>
        <position position="51"/>
    </location>
    <ligand>
        <name>Fe cation</name>
        <dbReference type="ChEBI" id="CHEBI:24875"/>
        <label>2</label>
    </ligand>
</feature>
<evidence type="ECO:0000256" key="1">
    <source>
        <dbReference type="PIRSR" id="PIRSR004789-50"/>
    </source>
</evidence>
<reference evidence="3 4" key="1">
    <citation type="journal article" date="2008" name="Infect. Immun.">
        <title>Genome of Mycoplasma arthritidis.</title>
        <authorList>
            <person name="Dybvig K."/>
            <person name="Zuhua C."/>
            <person name="Lao P."/>
            <person name="Jordan D.S."/>
            <person name="French C.T."/>
            <person name="Tu A.H."/>
            <person name="Loraine A.E."/>
        </authorList>
    </citation>
    <scope>NUCLEOTIDE SEQUENCE [LARGE SCALE GENOMIC DNA]</scope>
    <source>
        <strain evidence="3 4">158L3-1</strain>
    </source>
</reference>
<feature type="binding site" evidence="2">
    <location>
        <position position="51"/>
    </location>
    <ligand>
        <name>Fe cation</name>
        <dbReference type="ChEBI" id="CHEBI:24875"/>
        <label>1</label>
    </ligand>
</feature>
<evidence type="ECO:0000313" key="4">
    <source>
        <dbReference type="Proteomes" id="UP000008812"/>
    </source>
</evidence>
<name>B3PM52_META1</name>
<dbReference type="Proteomes" id="UP000008812">
    <property type="component" value="Chromosome"/>
</dbReference>
<feature type="active site" description="Proton donor" evidence="1">
    <location>
        <position position="80"/>
    </location>
</feature>
<dbReference type="Gene3D" id="3.60.21.10">
    <property type="match status" value="1"/>
</dbReference>
<evidence type="ECO:0000313" key="3">
    <source>
        <dbReference type="EMBL" id="ACF07104.1"/>
    </source>
</evidence>
<evidence type="ECO:0000256" key="2">
    <source>
        <dbReference type="PIRSR" id="PIRSR004789-51"/>
    </source>
</evidence>
<dbReference type="Pfam" id="PF13277">
    <property type="entry name" value="YmdB"/>
    <property type="match status" value="1"/>
</dbReference>
<dbReference type="eggNOG" id="COG1692">
    <property type="taxonomic scope" value="Bacteria"/>
</dbReference>
<sequence length="274" mass="31101">MLIISNIVYKEDINVLFLGDIFGDSGITFVEKMLPQLKKDYNIDFVIAQAENVSGRKGFEPREYLRLKAAGVDAFTLGNHVWFKKGIYDIIGNNDLIRPANVEKKYPGSGVRLFEVCGKKIAVMAFMGITFNPLFAPWEEEQANNFFDEFDRIYAEVKADYYIIDFHAETTAEKAIFSLYVDGKASAFFGTHTHVQTNDARLLPKGTYFLTDAGMCGPRDCAIGANFQEVYEKMRFDAHKSFKVSKNQCQLNGVLFTLTQNSANKQIKLINIWE</sequence>
<feature type="binding site" evidence="2">
    <location>
        <position position="192"/>
    </location>
    <ligand>
        <name>Fe cation</name>
        <dbReference type="ChEBI" id="CHEBI:24875"/>
        <label>2</label>
    </ligand>
</feature>
<feature type="binding site" evidence="2">
    <location>
        <position position="167"/>
    </location>
    <ligand>
        <name>Fe cation</name>
        <dbReference type="ChEBI" id="CHEBI:24875"/>
        <label>2</label>
    </ligand>
</feature>
<dbReference type="GO" id="GO:0046872">
    <property type="term" value="F:metal ion binding"/>
    <property type="evidence" value="ECO:0007669"/>
    <property type="project" value="UniProtKB-KW"/>
</dbReference>
<dbReference type="KEGG" id="mat:MARTH_orf180"/>
<feature type="binding site" evidence="2">
    <location>
        <position position="194"/>
    </location>
    <ligand>
        <name>Fe cation</name>
        <dbReference type="ChEBI" id="CHEBI:24875"/>
        <label>1</label>
    </ligand>
</feature>
<dbReference type="PANTHER" id="PTHR36303">
    <property type="entry name" value="2',3'-CYCLIC-NUCLEOTIDE 2'-PHOSPHODIESTERASE"/>
    <property type="match status" value="1"/>
</dbReference>
<dbReference type="InterPro" id="IPR005235">
    <property type="entry name" value="YmdB-like"/>
</dbReference>
<accession>B3PM52</accession>
<feature type="binding site" evidence="2">
    <location>
        <position position="79"/>
    </location>
    <ligand>
        <name>Fe cation</name>
        <dbReference type="ChEBI" id="CHEBI:24875"/>
        <label>2</label>
    </ligand>
</feature>
<dbReference type="AlphaFoldDB" id="B3PM52"/>
<keyword evidence="4" id="KW-1185">Reference proteome</keyword>
<evidence type="ECO:0008006" key="5">
    <source>
        <dbReference type="Google" id="ProtNLM"/>
    </source>
</evidence>
<dbReference type="EMBL" id="CP001047">
    <property type="protein sequence ID" value="ACF07104.1"/>
    <property type="molecule type" value="Genomic_DNA"/>
</dbReference>
<proteinExistence type="predicted"/>
<feature type="binding site" evidence="2">
    <location>
        <position position="20"/>
    </location>
    <ligand>
        <name>Fe cation</name>
        <dbReference type="ChEBI" id="CHEBI:24875"/>
        <label>1</label>
    </ligand>
</feature>
<organism evidence="3 4">
    <name type="scientific">Metamycoplasma arthritidis (strain 158L3-1)</name>
    <name type="common">Mycoplasma arthritidis</name>
    <dbReference type="NCBI Taxonomy" id="243272"/>
    <lineage>
        <taxon>Bacteria</taxon>
        <taxon>Bacillati</taxon>
        <taxon>Mycoplasmatota</taxon>
        <taxon>Mycoplasmoidales</taxon>
        <taxon>Metamycoplasmataceae</taxon>
        <taxon>Metamycoplasma</taxon>
    </lineage>
</organism>
<dbReference type="InterPro" id="IPR029052">
    <property type="entry name" value="Metallo-depent_PP-like"/>
</dbReference>
<keyword evidence="2" id="KW-0479">Metal-binding</keyword>
<gene>
    <name evidence="3" type="ordered locus">MARTH_orf180</name>
</gene>
<dbReference type="PIRSF" id="PIRSF004789">
    <property type="entry name" value="DR1281"/>
    <property type="match status" value="1"/>
</dbReference>
<dbReference type="SUPFAM" id="SSF56300">
    <property type="entry name" value="Metallo-dependent phosphatases"/>
    <property type="match status" value="1"/>
</dbReference>
<dbReference type="GO" id="GO:0004113">
    <property type="term" value="F:2',3'-cyclic-nucleotide 3'-phosphodiesterase activity"/>
    <property type="evidence" value="ECO:0007669"/>
    <property type="project" value="TreeGrafter"/>
</dbReference>